<accession>A0A182NN29</accession>
<feature type="domain" description="Glycoside hydrolase family 20 catalytic" evidence="10">
    <location>
        <begin position="215"/>
        <end position="522"/>
    </location>
</feature>
<dbReference type="EnsemblMetazoa" id="ADIR009064-RA">
    <property type="protein sequence ID" value="ADIR009064-PA"/>
    <property type="gene ID" value="ADIR009064"/>
</dbReference>
<comment type="catalytic activity">
    <reaction evidence="1">
        <text>Hydrolysis of terminal non-reducing N-acetyl-D-hexosamine residues in N-acetyl-beta-D-hexosaminides.</text>
        <dbReference type="EC" id="3.2.1.52"/>
    </reaction>
</comment>
<dbReference type="EC" id="3.2.1.52" evidence="3"/>
<dbReference type="GO" id="GO:0005975">
    <property type="term" value="P:carbohydrate metabolic process"/>
    <property type="evidence" value="ECO:0007669"/>
    <property type="project" value="InterPro"/>
</dbReference>
<dbReference type="Pfam" id="PF00728">
    <property type="entry name" value="Glyco_hydro_20"/>
    <property type="match status" value="1"/>
</dbReference>
<name>A0A182NN29_9DIPT</name>
<keyword evidence="4" id="KW-0732">Signal</keyword>
<evidence type="ECO:0000313" key="13">
    <source>
        <dbReference type="Proteomes" id="UP000075884"/>
    </source>
</evidence>
<dbReference type="InterPro" id="IPR017853">
    <property type="entry name" value="GH"/>
</dbReference>
<keyword evidence="9" id="KW-0812">Transmembrane</keyword>
<evidence type="ECO:0000256" key="3">
    <source>
        <dbReference type="ARBA" id="ARBA00012663"/>
    </source>
</evidence>
<reference evidence="12" key="2">
    <citation type="submission" date="2020-05" db="UniProtKB">
        <authorList>
            <consortium name="EnsemblMetazoa"/>
        </authorList>
    </citation>
    <scope>IDENTIFICATION</scope>
    <source>
        <strain evidence="12">WRAIR2</strain>
    </source>
</reference>
<proteinExistence type="inferred from homology"/>
<evidence type="ECO:0000256" key="4">
    <source>
        <dbReference type="ARBA" id="ARBA00022729"/>
    </source>
</evidence>
<keyword evidence="5" id="KW-0378">Hydrolase</keyword>
<keyword evidence="13" id="KW-1185">Reference proteome</keyword>
<dbReference type="PRINTS" id="PR00738">
    <property type="entry name" value="GLHYDRLASE20"/>
</dbReference>
<feature type="transmembrane region" description="Helical" evidence="9">
    <location>
        <begin position="7"/>
        <end position="25"/>
    </location>
</feature>
<dbReference type="InterPro" id="IPR015883">
    <property type="entry name" value="Glyco_hydro_20_cat"/>
</dbReference>
<feature type="active site" description="Proton donor" evidence="8">
    <location>
        <position position="380"/>
    </location>
</feature>
<keyword evidence="6" id="KW-0325">Glycoprotein</keyword>
<protein>
    <recommendedName>
        <fullName evidence="3">beta-N-acetylhexosaminidase</fullName>
        <ecNumber evidence="3">3.2.1.52</ecNumber>
    </recommendedName>
</protein>
<comment type="similarity">
    <text evidence="2">Belongs to the glycosyl hydrolase 20 family.</text>
</comment>
<dbReference type="GO" id="GO:0030203">
    <property type="term" value="P:glycosaminoglycan metabolic process"/>
    <property type="evidence" value="ECO:0007669"/>
    <property type="project" value="TreeGrafter"/>
</dbReference>
<sequence length="592" mass="67629">MKSIVLLVLYVIPYYVAVSNVIVVYKCINEEQCHREYDHTNDTHDSNTYTSLNHCRLVCGKYGPLWPRPTGAIDLDKETTRIDLTNVRFELPSSNQTAEGKRIIIETTKYFLRNLRRECTTPCDYSSGMPLLIKLDVTSTSTDLNWSTDESYKLTVSLEHADTPVAMIQANTVFGARHGCETLLQLFAVVNDNLNSANASLHILSRAVIVDRPIYAHRGLLLDTARNFIPLKSLKRHLEAMAASKMNVFHWHMTDTQSFPLQLDRVPEMVSYGAYDTDAVYSPKDVKEIVKYAKSRGIRVIIEIDAPAHAGNGWQWGPSKGLGDLGVCINKQPWRNFCIEPPCGQLNPANPNLYDVLQQIYHELIDLNRDEPAIHMGGDEVYFSCWNDTEEIVNYLKNQGRGQSETDFLHLWSEYQDKVLLLWDNATSLAVEKCTNETFEPNLNQQSSPVILWSSRLTDPSVIRQFLSNKRYIIQTWVPSSSDVPQQLQNLDYKLIVSTKDAWYLDHGFWGVTKYYNWKTVYNNRLPIGKGILGGEGALGHEQLQLLNDFGQTPLQTLWMQRHVFFVIVTDSWYADCNRKPLLQNGVNRTKP</sequence>
<evidence type="ECO:0000256" key="7">
    <source>
        <dbReference type="ARBA" id="ARBA00023295"/>
    </source>
</evidence>
<dbReference type="GO" id="GO:0005886">
    <property type="term" value="C:plasma membrane"/>
    <property type="evidence" value="ECO:0007669"/>
    <property type="project" value="TreeGrafter"/>
</dbReference>
<evidence type="ECO:0000259" key="10">
    <source>
        <dbReference type="Pfam" id="PF00728"/>
    </source>
</evidence>
<dbReference type="InterPro" id="IPR029018">
    <property type="entry name" value="Hex-like_dom2"/>
</dbReference>
<evidence type="ECO:0000256" key="1">
    <source>
        <dbReference type="ARBA" id="ARBA00001231"/>
    </source>
</evidence>
<reference evidence="13" key="1">
    <citation type="submission" date="2013-03" db="EMBL/GenBank/DDBJ databases">
        <title>The Genome Sequence of Anopheles dirus WRAIR2.</title>
        <authorList>
            <consortium name="The Broad Institute Genomics Platform"/>
            <person name="Neafsey D.E."/>
            <person name="Walton C."/>
            <person name="Walker B."/>
            <person name="Young S.K."/>
            <person name="Zeng Q."/>
            <person name="Gargeya S."/>
            <person name="Fitzgerald M."/>
            <person name="Haas B."/>
            <person name="Abouelleil A."/>
            <person name="Allen A.W."/>
            <person name="Alvarado L."/>
            <person name="Arachchi H.M."/>
            <person name="Berlin A.M."/>
            <person name="Chapman S.B."/>
            <person name="Gainer-Dewar J."/>
            <person name="Goldberg J."/>
            <person name="Griggs A."/>
            <person name="Gujja S."/>
            <person name="Hansen M."/>
            <person name="Howarth C."/>
            <person name="Imamovic A."/>
            <person name="Ireland A."/>
            <person name="Larimer J."/>
            <person name="McCowan C."/>
            <person name="Murphy C."/>
            <person name="Pearson M."/>
            <person name="Poon T.W."/>
            <person name="Priest M."/>
            <person name="Roberts A."/>
            <person name="Saif S."/>
            <person name="Shea T."/>
            <person name="Sisk P."/>
            <person name="Sykes S."/>
            <person name="Wortman J."/>
            <person name="Nusbaum C."/>
            <person name="Birren B."/>
        </authorList>
    </citation>
    <scope>NUCLEOTIDE SEQUENCE [LARGE SCALE GENOMIC DNA]</scope>
    <source>
        <strain evidence="13">WRAIR2</strain>
    </source>
</reference>
<dbReference type="InterPro" id="IPR029019">
    <property type="entry name" value="HEX_eukaryotic_N"/>
</dbReference>
<evidence type="ECO:0000256" key="5">
    <source>
        <dbReference type="ARBA" id="ARBA00022801"/>
    </source>
</evidence>
<dbReference type="Gene3D" id="3.30.379.10">
    <property type="entry name" value="Chitobiase/beta-hexosaminidase domain 2-like"/>
    <property type="match status" value="1"/>
</dbReference>
<evidence type="ECO:0000256" key="8">
    <source>
        <dbReference type="PIRSR" id="PIRSR625705-1"/>
    </source>
</evidence>
<dbReference type="VEuPathDB" id="VectorBase:ADIR009064"/>
<feature type="domain" description="Beta-hexosaminidase eukaryotic type N-terminal" evidence="11">
    <location>
        <begin position="65"/>
        <end position="186"/>
    </location>
</feature>
<dbReference type="Pfam" id="PF14845">
    <property type="entry name" value="Glycohydro_20b2"/>
    <property type="match status" value="1"/>
</dbReference>
<dbReference type="SUPFAM" id="SSF51445">
    <property type="entry name" value="(Trans)glycosidases"/>
    <property type="match status" value="1"/>
</dbReference>
<evidence type="ECO:0000259" key="11">
    <source>
        <dbReference type="Pfam" id="PF14845"/>
    </source>
</evidence>
<dbReference type="Proteomes" id="UP000075884">
    <property type="component" value="Unassembled WGS sequence"/>
</dbReference>
<evidence type="ECO:0000313" key="12">
    <source>
        <dbReference type="EnsemblMetazoa" id="ADIR009064-PA"/>
    </source>
</evidence>
<dbReference type="FunFam" id="3.20.20.80:FF:000063">
    <property type="entry name" value="Beta-hexosaminidase"/>
    <property type="match status" value="1"/>
</dbReference>
<organism evidence="12 13">
    <name type="scientific">Anopheles dirus</name>
    <dbReference type="NCBI Taxonomy" id="7168"/>
    <lineage>
        <taxon>Eukaryota</taxon>
        <taxon>Metazoa</taxon>
        <taxon>Ecdysozoa</taxon>
        <taxon>Arthropoda</taxon>
        <taxon>Hexapoda</taxon>
        <taxon>Insecta</taxon>
        <taxon>Pterygota</taxon>
        <taxon>Neoptera</taxon>
        <taxon>Endopterygota</taxon>
        <taxon>Diptera</taxon>
        <taxon>Nematocera</taxon>
        <taxon>Culicoidea</taxon>
        <taxon>Culicidae</taxon>
        <taxon>Anophelinae</taxon>
        <taxon>Anopheles</taxon>
    </lineage>
</organism>
<evidence type="ECO:0000256" key="9">
    <source>
        <dbReference type="SAM" id="Phobius"/>
    </source>
</evidence>
<keyword evidence="9" id="KW-0472">Membrane</keyword>
<dbReference type="PANTHER" id="PTHR22600:SF42">
    <property type="entry name" value="BETA-N-ACETYLHEXOSAMINIDASE"/>
    <property type="match status" value="1"/>
</dbReference>
<dbReference type="AlphaFoldDB" id="A0A182NN29"/>
<evidence type="ECO:0000256" key="6">
    <source>
        <dbReference type="ARBA" id="ARBA00023180"/>
    </source>
</evidence>
<keyword evidence="7" id="KW-0326">Glycosidase</keyword>
<dbReference type="STRING" id="7168.A0A182NN29"/>
<dbReference type="Gene3D" id="3.20.20.80">
    <property type="entry name" value="Glycosidases"/>
    <property type="match status" value="1"/>
</dbReference>
<dbReference type="PANTHER" id="PTHR22600">
    <property type="entry name" value="BETA-HEXOSAMINIDASE"/>
    <property type="match status" value="1"/>
</dbReference>
<dbReference type="SUPFAM" id="SSF55545">
    <property type="entry name" value="beta-N-acetylhexosaminidase-like domain"/>
    <property type="match status" value="1"/>
</dbReference>
<keyword evidence="9" id="KW-1133">Transmembrane helix</keyword>
<dbReference type="GO" id="GO:0016231">
    <property type="term" value="F:beta-N-acetylglucosaminidase activity"/>
    <property type="evidence" value="ECO:0007669"/>
    <property type="project" value="TreeGrafter"/>
</dbReference>
<dbReference type="InterPro" id="IPR025705">
    <property type="entry name" value="Beta_hexosaminidase_sua/sub"/>
</dbReference>
<evidence type="ECO:0000256" key="2">
    <source>
        <dbReference type="ARBA" id="ARBA00006285"/>
    </source>
</evidence>